<evidence type="ECO:0000313" key="1">
    <source>
        <dbReference type="EMBL" id="MFC5404313.1"/>
    </source>
</evidence>
<accession>A0ABW0HVD0</accession>
<name>A0ABW0HVD0_9BACL</name>
<keyword evidence="2" id="KW-1185">Reference proteome</keyword>
<sequence>MEHELDLFENAIDSLQHGLAHYMEYEENQEVTDIKQAIMNLVNSIDLMILEKLRRFDEEQIYESEQQDKYGLGYRKTIHVDKAYRKIRDEIDAITTDEFKAYEILKILRNSATHASFTFGSNSKSNIVFLLHYIARFLEDELETEIDEFLSTEEFHFYNQTIKGMSFGEVLQDRIDAAIEAEIDWLNFRSIKDGGTGVVASWPCHECSKVGISVDEDLAPIGECAFCGHKHKVGVCEVCSTEFDPDWDGLVDEETGLELCEYHSDSDNYD</sequence>
<dbReference type="Proteomes" id="UP001596113">
    <property type="component" value="Unassembled WGS sequence"/>
</dbReference>
<protein>
    <recommendedName>
        <fullName evidence="3">DUF4145 domain-containing protein</fullName>
    </recommendedName>
</protein>
<evidence type="ECO:0008006" key="3">
    <source>
        <dbReference type="Google" id="ProtNLM"/>
    </source>
</evidence>
<evidence type="ECO:0000313" key="2">
    <source>
        <dbReference type="Proteomes" id="UP001596113"/>
    </source>
</evidence>
<gene>
    <name evidence="1" type="ORF">ACFPOF_16360</name>
</gene>
<comment type="caution">
    <text evidence="1">The sequence shown here is derived from an EMBL/GenBank/DDBJ whole genome shotgun (WGS) entry which is preliminary data.</text>
</comment>
<organism evidence="1 2">
    <name type="scientific">Cohnella soli</name>
    <dbReference type="NCBI Taxonomy" id="425005"/>
    <lineage>
        <taxon>Bacteria</taxon>
        <taxon>Bacillati</taxon>
        <taxon>Bacillota</taxon>
        <taxon>Bacilli</taxon>
        <taxon>Bacillales</taxon>
        <taxon>Paenibacillaceae</taxon>
        <taxon>Cohnella</taxon>
    </lineage>
</organism>
<dbReference type="EMBL" id="JBHSMI010000026">
    <property type="protein sequence ID" value="MFC5404313.1"/>
    <property type="molecule type" value="Genomic_DNA"/>
</dbReference>
<dbReference type="RefSeq" id="WP_378134516.1">
    <property type="nucleotide sequence ID" value="NZ_JBHSMI010000026.1"/>
</dbReference>
<proteinExistence type="predicted"/>
<reference evidence="2" key="1">
    <citation type="journal article" date="2019" name="Int. J. Syst. Evol. Microbiol.">
        <title>The Global Catalogue of Microorganisms (GCM) 10K type strain sequencing project: providing services to taxonomists for standard genome sequencing and annotation.</title>
        <authorList>
            <consortium name="The Broad Institute Genomics Platform"/>
            <consortium name="The Broad Institute Genome Sequencing Center for Infectious Disease"/>
            <person name="Wu L."/>
            <person name="Ma J."/>
        </authorList>
    </citation>
    <scope>NUCLEOTIDE SEQUENCE [LARGE SCALE GENOMIC DNA]</scope>
    <source>
        <strain evidence="2">CGMCC 1.18575</strain>
    </source>
</reference>